<dbReference type="Proteomes" id="UP000006753">
    <property type="component" value="Unassembled WGS sequence"/>
</dbReference>
<dbReference type="PROSITE" id="PS00463">
    <property type="entry name" value="ZN2_CY6_FUNGAL_1"/>
    <property type="match status" value="1"/>
</dbReference>
<accession>K1WPX8</accession>
<dbReference type="OMA" id="CIMAIVK"/>
<dbReference type="CDD" id="cd00067">
    <property type="entry name" value="GAL4"/>
    <property type="match status" value="1"/>
</dbReference>
<proteinExistence type="predicted"/>
<dbReference type="InParanoid" id="K1WPX8"/>
<gene>
    <name evidence="4" type="ORF">MBM_07178</name>
</gene>
<dbReference type="SUPFAM" id="SSF57701">
    <property type="entry name" value="Zn2/Cys6 DNA-binding domain"/>
    <property type="match status" value="1"/>
</dbReference>
<dbReference type="Gene3D" id="4.10.240.10">
    <property type="entry name" value="Zn(2)-C6 fungal-type DNA-binding domain"/>
    <property type="match status" value="1"/>
</dbReference>
<evidence type="ECO:0000313" key="5">
    <source>
        <dbReference type="Proteomes" id="UP000006753"/>
    </source>
</evidence>
<dbReference type="InterPro" id="IPR036864">
    <property type="entry name" value="Zn2-C6_fun-type_DNA-bd_sf"/>
</dbReference>
<sequence>MSAPYIDPSLSGQAATGPTLTPGSSEPDTREDGPTSKSKARFRTMAFPRKRAVTACDTCRWKKTKCGNERPVCASCAKNEWPCSYDPRLDHASFDPASLLILEKLNLTLQKLGDLDQEVKSQKTSRVIDDPRFTARTATTSSPSDVAFNATPSSSASVAPSDCLQVPTAFASAETILSWPVFNSRWPRNCLSQELLINSLPTAHRDPDSVKRGQGINEESVPGLVERFLQLVHSKNPVFHTRQIREAARHVAEYGIGWDASSCVVLLACALGVMARPYDPSPEAGLLSDRTSLLEASQLLKTSDMFYQVARKRIGLLEPSIVAGQCHMLAGIYLMYTLHPLEAWAAFHQAGSVYTLYLRSKAALQERSNGMDFTPSNSDRRLEQRLYWTVLKSECEFRVQLDLPQSDLYKLDYPFLFPSPPSPSSPVASPEDQIGDPGSVSAASTSSQLHSLVSASSPQHAEEQTWFYYLSEISLRRIQNRVLNAFYKEDHQHWLQMDPASMISVAEEIEAQVDTCHASLPLSIRFDGLEEKTDELRHMTQGRIVEIRRLLYRPFLYYAIHAPHQVRMRWDLTSTLKGFVQKCLAAHQAPAGIGLTHRHHGTWYELCEAFSIAMILLAAHMAELITINFQSLSSPQQAEDLSDNQQYARTLQVCVERLRYWEAEASPDIALARRIIEELLVTQRLVHQ</sequence>
<keyword evidence="1" id="KW-0539">Nucleus</keyword>
<evidence type="ECO:0000259" key="3">
    <source>
        <dbReference type="PROSITE" id="PS50048"/>
    </source>
</evidence>
<dbReference type="PANTHER" id="PTHR47785">
    <property type="entry name" value="ZN(II)2CYS6 TRANSCRIPTION FACTOR (EUROFUNG)-RELATED-RELATED"/>
    <property type="match status" value="1"/>
</dbReference>
<dbReference type="eggNOG" id="ENOG502SN3C">
    <property type="taxonomic scope" value="Eukaryota"/>
</dbReference>
<keyword evidence="5" id="KW-1185">Reference proteome</keyword>
<feature type="region of interest" description="Disordered" evidence="2">
    <location>
        <begin position="1"/>
        <end position="38"/>
    </location>
</feature>
<dbReference type="InterPro" id="IPR053181">
    <property type="entry name" value="EcdB-like_regulator"/>
</dbReference>
<evidence type="ECO:0000313" key="4">
    <source>
        <dbReference type="EMBL" id="EKD14457.1"/>
    </source>
</evidence>
<dbReference type="AlphaFoldDB" id="K1WPX8"/>
<reference evidence="4 5" key="1">
    <citation type="journal article" date="2012" name="BMC Genomics">
        <title>Sequencing the genome of Marssonina brunnea reveals fungus-poplar co-evolution.</title>
        <authorList>
            <person name="Zhu S."/>
            <person name="Cao Y.-Z."/>
            <person name="Jiang C."/>
            <person name="Tan B.-Y."/>
            <person name="Wang Z."/>
            <person name="Feng S."/>
            <person name="Zhang L."/>
            <person name="Su X.-H."/>
            <person name="Brejova B."/>
            <person name="Vinar T."/>
            <person name="Xu M."/>
            <person name="Wang M.-X."/>
            <person name="Zhang S.-G."/>
            <person name="Huang M.-R."/>
            <person name="Wu R."/>
            <person name="Zhou Y."/>
        </authorList>
    </citation>
    <scope>NUCLEOTIDE SEQUENCE [LARGE SCALE GENOMIC DNA]</scope>
    <source>
        <strain evidence="4 5">MB_m1</strain>
    </source>
</reference>
<dbReference type="PROSITE" id="PS50048">
    <property type="entry name" value="ZN2_CY6_FUNGAL_2"/>
    <property type="match status" value="1"/>
</dbReference>
<dbReference type="STRING" id="1072389.K1WPX8"/>
<dbReference type="Pfam" id="PF00172">
    <property type="entry name" value="Zn_clus"/>
    <property type="match status" value="1"/>
</dbReference>
<feature type="domain" description="Zn(2)-C6 fungal-type" evidence="3">
    <location>
        <begin position="55"/>
        <end position="85"/>
    </location>
</feature>
<feature type="region of interest" description="Disordered" evidence="2">
    <location>
        <begin position="421"/>
        <end position="443"/>
    </location>
</feature>
<dbReference type="OrthoDB" id="4356994at2759"/>
<feature type="compositionally biased region" description="Polar residues" evidence="2">
    <location>
        <begin position="10"/>
        <end position="26"/>
    </location>
</feature>
<evidence type="ECO:0000256" key="1">
    <source>
        <dbReference type="ARBA" id="ARBA00023242"/>
    </source>
</evidence>
<dbReference type="GO" id="GO:0000981">
    <property type="term" value="F:DNA-binding transcription factor activity, RNA polymerase II-specific"/>
    <property type="evidence" value="ECO:0007669"/>
    <property type="project" value="InterPro"/>
</dbReference>
<evidence type="ECO:0000256" key="2">
    <source>
        <dbReference type="SAM" id="MobiDB-lite"/>
    </source>
</evidence>
<dbReference type="KEGG" id="mbe:MBM_07178"/>
<dbReference type="SMART" id="SM00066">
    <property type="entry name" value="GAL4"/>
    <property type="match status" value="1"/>
</dbReference>
<dbReference type="PANTHER" id="PTHR47785:SF5">
    <property type="entry name" value="ZN(II)2CYS6 TRANSCRIPTION FACTOR (EUROFUNG)"/>
    <property type="match status" value="1"/>
</dbReference>
<dbReference type="EMBL" id="JH921445">
    <property type="protein sequence ID" value="EKD14457.1"/>
    <property type="molecule type" value="Genomic_DNA"/>
</dbReference>
<dbReference type="GO" id="GO:0008270">
    <property type="term" value="F:zinc ion binding"/>
    <property type="evidence" value="ECO:0007669"/>
    <property type="project" value="InterPro"/>
</dbReference>
<name>K1WPX8_MARBU</name>
<dbReference type="CDD" id="cd12148">
    <property type="entry name" value="fungal_TF_MHR"/>
    <property type="match status" value="1"/>
</dbReference>
<protein>
    <recommendedName>
        <fullName evidence="3">Zn(2)-C6 fungal-type domain-containing protein</fullName>
    </recommendedName>
</protein>
<dbReference type="InterPro" id="IPR001138">
    <property type="entry name" value="Zn2Cys6_DnaBD"/>
</dbReference>
<dbReference type="HOGENOM" id="CLU_004835_2_0_1"/>
<organism evidence="4 5">
    <name type="scientific">Marssonina brunnea f. sp. multigermtubi (strain MB_m1)</name>
    <name type="common">Marssonina leaf spot fungus</name>
    <dbReference type="NCBI Taxonomy" id="1072389"/>
    <lineage>
        <taxon>Eukaryota</taxon>
        <taxon>Fungi</taxon>
        <taxon>Dikarya</taxon>
        <taxon>Ascomycota</taxon>
        <taxon>Pezizomycotina</taxon>
        <taxon>Leotiomycetes</taxon>
        <taxon>Helotiales</taxon>
        <taxon>Drepanopezizaceae</taxon>
        <taxon>Drepanopeziza</taxon>
    </lineage>
</organism>